<evidence type="ECO:0000256" key="2">
    <source>
        <dbReference type="ARBA" id="ARBA00022517"/>
    </source>
</evidence>
<sequence length="151" mass="17664">MFNKIENEVEKIARPIVEEFGCDFVDVEFLKESGEWYLRVYIDKEEGVTLDDCTKISRRVSDELDKIDPIEFSYYFEVSSPGELKLIEEEKALKRALNKNVKVRLNDENYTALFGKLVNYSENNIVLNVDGEDKNIKFDDIYFIRLSGKGR</sequence>
<reference evidence="6" key="1">
    <citation type="submission" date="2016-11" db="EMBL/GenBank/DDBJ databases">
        <authorList>
            <person name="Varghese N."/>
            <person name="Submissions S."/>
        </authorList>
    </citation>
    <scope>NUCLEOTIDE SEQUENCE [LARGE SCALE GENOMIC DNA]</scope>
    <source>
        <strain evidence="6">DSM 10124</strain>
    </source>
</reference>
<evidence type="ECO:0000313" key="5">
    <source>
        <dbReference type="EMBL" id="SHE33231.1"/>
    </source>
</evidence>
<dbReference type="InterPro" id="IPR035956">
    <property type="entry name" value="RimP_N_sf"/>
</dbReference>
<dbReference type="PANTHER" id="PTHR33867:SF1">
    <property type="entry name" value="RIBOSOME MATURATION FACTOR RIMP"/>
    <property type="match status" value="1"/>
</dbReference>
<accession>A0A1M4SLZ5</accession>
<dbReference type="FunFam" id="3.30.300.70:FF:000001">
    <property type="entry name" value="Ribosome maturation factor RimP"/>
    <property type="match status" value="1"/>
</dbReference>
<dbReference type="InterPro" id="IPR003728">
    <property type="entry name" value="Ribosome_maturation_RimP"/>
</dbReference>
<dbReference type="GO" id="GO:0006412">
    <property type="term" value="P:translation"/>
    <property type="evidence" value="ECO:0007669"/>
    <property type="project" value="TreeGrafter"/>
</dbReference>
<protein>
    <recommendedName>
        <fullName evidence="3">Ribosome maturation factor RimP</fullName>
    </recommendedName>
</protein>
<dbReference type="InterPro" id="IPR028989">
    <property type="entry name" value="RimP_N"/>
</dbReference>
<dbReference type="Gene3D" id="3.30.300.70">
    <property type="entry name" value="RimP-like superfamily, N-terminal"/>
    <property type="match status" value="1"/>
</dbReference>
<organism evidence="5 6">
    <name type="scientific">Caloramator proteoclasticus DSM 10124</name>
    <dbReference type="NCBI Taxonomy" id="1121262"/>
    <lineage>
        <taxon>Bacteria</taxon>
        <taxon>Bacillati</taxon>
        <taxon>Bacillota</taxon>
        <taxon>Clostridia</taxon>
        <taxon>Eubacteriales</taxon>
        <taxon>Clostridiaceae</taxon>
        <taxon>Caloramator</taxon>
    </lineage>
</organism>
<dbReference type="RefSeq" id="WP_027307474.1">
    <property type="nucleotide sequence ID" value="NZ_FQVG01000002.1"/>
</dbReference>
<dbReference type="GO" id="GO:0000028">
    <property type="term" value="P:ribosomal small subunit assembly"/>
    <property type="evidence" value="ECO:0007669"/>
    <property type="project" value="TreeGrafter"/>
</dbReference>
<evidence type="ECO:0000256" key="1">
    <source>
        <dbReference type="ARBA" id="ARBA00022490"/>
    </source>
</evidence>
<keyword evidence="1 3" id="KW-0963">Cytoplasm</keyword>
<dbReference type="PANTHER" id="PTHR33867">
    <property type="entry name" value="RIBOSOME MATURATION FACTOR RIMP"/>
    <property type="match status" value="1"/>
</dbReference>
<dbReference type="SUPFAM" id="SSF75420">
    <property type="entry name" value="YhbC-like, N-terminal domain"/>
    <property type="match status" value="1"/>
</dbReference>
<dbReference type="SUPFAM" id="SSF74942">
    <property type="entry name" value="YhbC-like, C-terminal domain"/>
    <property type="match status" value="1"/>
</dbReference>
<keyword evidence="6" id="KW-1185">Reference proteome</keyword>
<evidence type="ECO:0000256" key="3">
    <source>
        <dbReference type="HAMAP-Rule" id="MF_01077"/>
    </source>
</evidence>
<dbReference type="Proteomes" id="UP000184423">
    <property type="component" value="Unassembled WGS sequence"/>
</dbReference>
<comment type="function">
    <text evidence="3">Required for maturation of 30S ribosomal subunits.</text>
</comment>
<keyword evidence="2 3" id="KW-0690">Ribosome biogenesis</keyword>
<evidence type="ECO:0000259" key="4">
    <source>
        <dbReference type="Pfam" id="PF02576"/>
    </source>
</evidence>
<proteinExistence type="inferred from homology"/>
<comment type="subcellular location">
    <subcellularLocation>
        <location evidence="3">Cytoplasm</location>
    </subcellularLocation>
</comment>
<dbReference type="InterPro" id="IPR036847">
    <property type="entry name" value="RimP_C_sf"/>
</dbReference>
<dbReference type="Gene3D" id="2.30.30.180">
    <property type="entry name" value="Ribosome maturation factor RimP, C-terminal domain"/>
    <property type="match status" value="1"/>
</dbReference>
<gene>
    <name evidence="3" type="primary">rimP</name>
    <name evidence="5" type="ORF">SAMN02746091_00166</name>
</gene>
<name>A0A1M4SLZ5_9CLOT</name>
<evidence type="ECO:0000313" key="6">
    <source>
        <dbReference type="Proteomes" id="UP000184423"/>
    </source>
</evidence>
<dbReference type="AlphaFoldDB" id="A0A1M4SLZ5"/>
<dbReference type="GO" id="GO:0005829">
    <property type="term" value="C:cytosol"/>
    <property type="evidence" value="ECO:0007669"/>
    <property type="project" value="TreeGrafter"/>
</dbReference>
<feature type="domain" description="Ribosome maturation factor RimP N-terminal" evidence="4">
    <location>
        <begin position="12"/>
        <end position="82"/>
    </location>
</feature>
<dbReference type="EMBL" id="FQVG01000002">
    <property type="protein sequence ID" value="SHE33231.1"/>
    <property type="molecule type" value="Genomic_DNA"/>
</dbReference>
<dbReference type="Pfam" id="PF02576">
    <property type="entry name" value="RimP_N"/>
    <property type="match status" value="1"/>
</dbReference>
<comment type="similarity">
    <text evidence="3">Belongs to the RimP family.</text>
</comment>
<dbReference type="HAMAP" id="MF_01077">
    <property type="entry name" value="RimP"/>
    <property type="match status" value="1"/>
</dbReference>